<name>A0A426ZAD3_ENSVE</name>
<sequence length="466" mass="50913">MWDMWRASTFTSALHSACLSCAAYTSTEPPKRNRLLVSNRTPGPGAVRSDGRKEGAAFVLLRPGRKQATSSVPAGSASPRSHAGSCQRERLMTSDGFSSARIPPSLQTGRTALASGGGSNRRRMVDVGGCLQAWAQENIDVVAEDALRPGARSQAGPRWPEREAAVVLSRMLRRRMRRKKMQAGYGVVTAALVGGQATLACGQKAVVVTAISCSPSGWEIAAVQRRRMIARTESLLAVQEAVSDEVILFKQRPLDVTAEAFPDEVSCVHGRHARAELEHLLPCCCSICSLWLRQKKKRPGEADGAETVVADGTAERGRRIGHQRKRRRRRLKTVTCCFGRRSRGSSVFIALPRKRRRGWFANKRIAEELMSEVLGSGVLVDRRPNIGAAHRHSGEIVHVCMLASSVGRSVLSSDSSLGEFLGSLTVPHLFCRVANRPSSAVRTVSRSTHRDFWLSLSRASRCLLYV</sequence>
<dbReference type="EMBL" id="AMZH03007605">
    <property type="protein sequence ID" value="RRT60906.1"/>
    <property type="molecule type" value="Genomic_DNA"/>
</dbReference>
<protein>
    <submittedName>
        <fullName evidence="3">Uncharacterized protein</fullName>
    </submittedName>
</protein>
<keyword evidence="2" id="KW-0732">Signal</keyword>
<gene>
    <name evidence="3" type="ORF">B296_00022369</name>
</gene>
<dbReference type="AlphaFoldDB" id="A0A426ZAD3"/>
<reference evidence="3 4" key="1">
    <citation type="journal article" date="2014" name="Agronomy (Basel)">
        <title>A Draft Genome Sequence for Ensete ventricosum, the Drought-Tolerant Tree Against Hunger.</title>
        <authorList>
            <person name="Harrison J."/>
            <person name="Moore K.A."/>
            <person name="Paszkiewicz K."/>
            <person name="Jones T."/>
            <person name="Grant M."/>
            <person name="Ambacheew D."/>
            <person name="Muzemil S."/>
            <person name="Studholme D.J."/>
        </authorList>
    </citation>
    <scope>NUCLEOTIDE SEQUENCE [LARGE SCALE GENOMIC DNA]</scope>
</reference>
<accession>A0A426ZAD3</accession>
<evidence type="ECO:0000256" key="2">
    <source>
        <dbReference type="SAM" id="SignalP"/>
    </source>
</evidence>
<comment type="caution">
    <text evidence="3">The sequence shown here is derived from an EMBL/GenBank/DDBJ whole genome shotgun (WGS) entry which is preliminary data.</text>
</comment>
<feature type="region of interest" description="Disordered" evidence="1">
    <location>
        <begin position="63"/>
        <end position="121"/>
    </location>
</feature>
<evidence type="ECO:0000256" key="1">
    <source>
        <dbReference type="SAM" id="MobiDB-lite"/>
    </source>
</evidence>
<evidence type="ECO:0000313" key="3">
    <source>
        <dbReference type="EMBL" id="RRT60906.1"/>
    </source>
</evidence>
<feature type="chain" id="PRO_5019481918" evidence="2">
    <location>
        <begin position="24"/>
        <end position="466"/>
    </location>
</feature>
<organism evidence="3 4">
    <name type="scientific">Ensete ventricosum</name>
    <name type="common">Abyssinian banana</name>
    <name type="synonym">Musa ensete</name>
    <dbReference type="NCBI Taxonomy" id="4639"/>
    <lineage>
        <taxon>Eukaryota</taxon>
        <taxon>Viridiplantae</taxon>
        <taxon>Streptophyta</taxon>
        <taxon>Embryophyta</taxon>
        <taxon>Tracheophyta</taxon>
        <taxon>Spermatophyta</taxon>
        <taxon>Magnoliopsida</taxon>
        <taxon>Liliopsida</taxon>
        <taxon>Zingiberales</taxon>
        <taxon>Musaceae</taxon>
        <taxon>Ensete</taxon>
    </lineage>
</organism>
<proteinExistence type="predicted"/>
<feature type="signal peptide" evidence="2">
    <location>
        <begin position="1"/>
        <end position="23"/>
    </location>
</feature>
<evidence type="ECO:0000313" key="4">
    <source>
        <dbReference type="Proteomes" id="UP000287651"/>
    </source>
</evidence>
<dbReference type="Proteomes" id="UP000287651">
    <property type="component" value="Unassembled WGS sequence"/>
</dbReference>